<reference evidence="3" key="1">
    <citation type="journal article" date="2021" name="PeerJ">
        <title>Extensive microbial diversity within the chicken gut microbiome revealed by metagenomics and culture.</title>
        <authorList>
            <person name="Gilroy R."/>
            <person name="Ravi A."/>
            <person name="Getino M."/>
            <person name="Pursley I."/>
            <person name="Horton D.L."/>
            <person name="Alikhan N.F."/>
            <person name="Baker D."/>
            <person name="Gharbi K."/>
            <person name="Hall N."/>
            <person name="Watson M."/>
            <person name="Adriaenssens E.M."/>
            <person name="Foster-Nyarko E."/>
            <person name="Jarju S."/>
            <person name="Secka A."/>
            <person name="Antonio M."/>
            <person name="Oren A."/>
            <person name="Chaudhuri R.R."/>
            <person name="La Ragione R."/>
            <person name="Hildebrand F."/>
            <person name="Pallen M.J."/>
        </authorList>
    </citation>
    <scope>NUCLEOTIDE SEQUENCE</scope>
    <source>
        <strain evidence="3">ChiHjej10B9-4811</strain>
    </source>
</reference>
<reference evidence="3" key="2">
    <citation type="submission" date="2021-04" db="EMBL/GenBank/DDBJ databases">
        <authorList>
            <person name="Gilroy R."/>
        </authorList>
    </citation>
    <scope>NUCLEOTIDE SEQUENCE</scope>
    <source>
        <strain evidence="3">ChiHjej10B9-4811</strain>
    </source>
</reference>
<dbReference type="AlphaFoldDB" id="A0A9D2UEV6"/>
<dbReference type="Gene3D" id="3.30.2310.20">
    <property type="entry name" value="RelE-like"/>
    <property type="match status" value="1"/>
</dbReference>
<evidence type="ECO:0000313" key="4">
    <source>
        <dbReference type="Proteomes" id="UP000823908"/>
    </source>
</evidence>
<dbReference type="SUPFAM" id="SSF143011">
    <property type="entry name" value="RelE-like"/>
    <property type="match status" value="1"/>
</dbReference>
<dbReference type="PANTHER" id="PTHR40588:SF1">
    <property type="entry name" value="MRNA INTERFERASE TOXIN YAFQ"/>
    <property type="match status" value="1"/>
</dbReference>
<dbReference type="InterPro" id="IPR007712">
    <property type="entry name" value="RelE/ParE_toxin"/>
</dbReference>
<gene>
    <name evidence="3" type="ORF">H9908_04000</name>
</gene>
<protein>
    <submittedName>
        <fullName evidence="3">Type II toxin-antitoxin system YafQ family toxin</fullName>
    </submittedName>
</protein>
<dbReference type="NCBIfam" id="TIGR02385">
    <property type="entry name" value="RelE_StbE"/>
    <property type="match status" value="1"/>
</dbReference>
<dbReference type="Proteomes" id="UP000823908">
    <property type="component" value="Unassembled WGS sequence"/>
</dbReference>
<comment type="caution">
    <text evidence="3">The sequence shown here is derived from an EMBL/GenBank/DDBJ whole genome shotgun (WGS) entry which is preliminary data.</text>
</comment>
<evidence type="ECO:0000256" key="2">
    <source>
        <dbReference type="PIRSR" id="PIRSR006156-1"/>
    </source>
</evidence>
<keyword evidence="1" id="KW-1277">Toxin-antitoxin system</keyword>
<dbReference type="EMBL" id="DWUS01000091">
    <property type="protein sequence ID" value="HJD51014.1"/>
    <property type="molecule type" value="Genomic_DNA"/>
</dbReference>
<dbReference type="Pfam" id="PF15738">
    <property type="entry name" value="YafQ_toxin"/>
    <property type="match status" value="1"/>
</dbReference>
<evidence type="ECO:0000313" key="3">
    <source>
        <dbReference type="EMBL" id="HJD51014.1"/>
    </source>
</evidence>
<dbReference type="InterPro" id="IPR035093">
    <property type="entry name" value="RelE/ParE_toxin_dom_sf"/>
</dbReference>
<accession>A0A9D2UEV6</accession>
<name>A0A9D2UEV6_9MICC</name>
<dbReference type="GO" id="GO:0006402">
    <property type="term" value="P:mRNA catabolic process"/>
    <property type="evidence" value="ECO:0007669"/>
    <property type="project" value="TreeGrafter"/>
</dbReference>
<organism evidence="3 4">
    <name type="scientific">Candidatus Rothia avistercoris</name>
    <dbReference type="NCBI Taxonomy" id="2840479"/>
    <lineage>
        <taxon>Bacteria</taxon>
        <taxon>Bacillati</taxon>
        <taxon>Actinomycetota</taxon>
        <taxon>Actinomycetes</taxon>
        <taxon>Micrococcales</taxon>
        <taxon>Micrococcaceae</taxon>
        <taxon>Rothia</taxon>
    </lineage>
</organism>
<evidence type="ECO:0000256" key="1">
    <source>
        <dbReference type="ARBA" id="ARBA00022649"/>
    </source>
</evidence>
<sequence>MRYEIITTNAFKKGLKAAKKRGKDLQKLTDIVEALAEGKQLDAKHKDHALTGNYADTRECHIEPDWLLIYERLEDQLVLVLLNTGSHSDLF</sequence>
<dbReference type="PANTHER" id="PTHR40588">
    <property type="entry name" value="MRNA INTERFERASE TOXIN YAFQ"/>
    <property type="match status" value="1"/>
</dbReference>
<dbReference type="GO" id="GO:0004521">
    <property type="term" value="F:RNA endonuclease activity"/>
    <property type="evidence" value="ECO:0007669"/>
    <property type="project" value="TreeGrafter"/>
</dbReference>
<dbReference type="PIRSF" id="PIRSF006156">
    <property type="entry name" value="YafQ"/>
    <property type="match status" value="1"/>
</dbReference>
<dbReference type="GO" id="GO:0006415">
    <property type="term" value="P:translational termination"/>
    <property type="evidence" value="ECO:0007669"/>
    <property type="project" value="TreeGrafter"/>
</dbReference>
<feature type="active site" description="Proton donor" evidence="2">
    <location>
        <position position="87"/>
    </location>
</feature>
<proteinExistence type="predicted"/>
<dbReference type="InterPro" id="IPR004386">
    <property type="entry name" value="Toxin_YafQ-like"/>
</dbReference>